<reference evidence="1" key="2">
    <citation type="journal article" date="2015" name="Data Brief">
        <title>Shoot transcriptome of the giant reed, Arundo donax.</title>
        <authorList>
            <person name="Barrero R.A."/>
            <person name="Guerrero F.D."/>
            <person name="Moolhuijzen P."/>
            <person name="Goolsby J.A."/>
            <person name="Tidwell J."/>
            <person name="Bellgard S.E."/>
            <person name="Bellgard M.I."/>
        </authorList>
    </citation>
    <scope>NUCLEOTIDE SEQUENCE</scope>
    <source>
        <tissue evidence="1">Shoot tissue taken approximately 20 cm above the soil surface</tissue>
    </source>
</reference>
<proteinExistence type="predicted"/>
<evidence type="ECO:0000313" key="1">
    <source>
        <dbReference type="EMBL" id="JAD16225.1"/>
    </source>
</evidence>
<reference evidence="1" key="1">
    <citation type="submission" date="2014-09" db="EMBL/GenBank/DDBJ databases">
        <authorList>
            <person name="Magalhaes I.L.F."/>
            <person name="Oliveira U."/>
            <person name="Santos F.R."/>
            <person name="Vidigal T.H.D.A."/>
            <person name="Brescovit A.D."/>
            <person name="Santos A.J."/>
        </authorList>
    </citation>
    <scope>NUCLEOTIDE SEQUENCE</scope>
    <source>
        <tissue evidence="1">Shoot tissue taken approximately 20 cm above the soil surface</tissue>
    </source>
</reference>
<dbReference type="AlphaFoldDB" id="A0A0A8XU91"/>
<sequence length="46" mass="5154">MVASLDLHLFGVACRPCCTFTLLYRNWQPELLVSNTSFSCPPPLLV</sequence>
<dbReference type="EMBL" id="GBRH01281670">
    <property type="protein sequence ID" value="JAD16225.1"/>
    <property type="molecule type" value="Transcribed_RNA"/>
</dbReference>
<name>A0A0A8XU91_ARUDO</name>
<protein>
    <submittedName>
        <fullName evidence="1">Uncharacterized protein</fullName>
    </submittedName>
</protein>
<accession>A0A0A8XU91</accession>
<organism evidence="1">
    <name type="scientific">Arundo donax</name>
    <name type="common">Giant reed</name>
    <name type="synonym">Donax arundinaceus</name>
    <dbReference type="NCBI Taxonomy" id="35708"/>
    <lineage>
        <taxon>Eukaryota</taxon>
        <taxon>Viridiplantae</taxon>
        <taxon>Streptophyta</taxon>
        <taxon>Embryophyta</taxon>
        <taxon>Tracheophyta</taxon>
        <taxon>Spermatophyta</taxon>
        <taxon>Magnoliopsida</taxon>
        <taxon>Liliopsida</taxon>
        <taxon>Poales</taxon>
        <taxon>Poaceae</taxon>
        <taxon>PACMAD clade</taxon>
        <taxon>Arundinoideae</taxon>
        <taxon>Arundineae</taxon>
        <taxon>Arundo</taxon>
    </lineage>
</organism>